<protein>
    <recommendedName>
        <fullName evidence="8">Arginine biosynthesis bifunctional protein ArgJ</fullName>
    </recommendedName>
    <domain>
        <recommendedName>
            <fullName evidence="8">Glutamate N-acetyltransferase</fullName>
            <ecNumber evidence="8">2.3.1.35</ecNumber>
        </recommendedName>
        <alternativeName>
            <fullName evidence="8">Ornithine acetyltransferase</fullName>
            <shortName evidence="8">OATase</shortName>
        </alternativeName>
        <alternativeName>
            <fullName evidence="8">Ornithine transacetylase</fullName>
        </alternativeName>
    </domain>
    <domain>
        <recommendedName>
            <fullName evidence="8">Amino-acid acetyltransferase</fullName>
            <ecNumber evidence="8">2.3.1.1</ecNumber>
        </recommendedName>
        <alternativeName>
            <fullName evidence="8">N-acetylglutamate synthase</fullName>
            <shortName evidence="8">AGSase</shortName>
        </alternativeName>
    </domain>
    <component>
        <recommendedName>
            <fullName evidence="8">Arginine biosynthesis bifunctional protein ArgJ alpha chain</fullName>
        </recommendedName>
    </component>
    <component>
        <recommendedName>
            <fullName evidence="8">Arginine biosynthesis bifunctional protein ArgJ beta chain</fullName>
        </recommendedName>
    </component>
</protein>
<feature type="site" description="Involved in the stabilization of negative charge on the oxyanion by the formation of the oxyanion hole" evidence="8">
    <location>
        <position position="119"/>
    </location>
</feature>
<reference evidence="9 10" key="1">
    <citation type="journal article" date="2016" name="Nat. Commun.">
        <title>Thousands of microbial genomes shed light on interconnected biogeochemical processes in an aquifer system.</title>
        <authorList>
            <person name="Anantharaman K."/>
            <person name="Brown C.T."/>
            <person name="Hug L.A."/>
            <person name="Sharon I."/>
            <person name="Castelle C.J."/>
            <person name="Probst A.J."/>
            <person name="Thomas B.C."/>
            <person name="Singh A."/>
            <person name="Wilkins M.J."/>
            <person name="Karaoz U."/>
            <person name="Brodie E.L."/>
            <person name="Williams K.H."/>
            <person name="Hubbard S.S."/>
            <person name="Banfield J.F."/>
        </authorList>
    </citation>
    <scope>NUCLEOTIDE SEQUENCE [LARGE SCALE GENOMIC DNA]</scope>
</reference>
<evidence type="ECO:0000256" key="2">
    <source>
        <dbReference type="ARBA" id="ARBA00011475"/>
    </source>
</evidence>
<comment type="subcellular location">
    <subcellularLocation>
        <location evidence="8">Cytoplasm</location>
    </subcellularLocation>
</comment>
<evidence type="ECO:0000256" key="5">
    <source>
        <dbReference type="ARBA" id="ARBA00022679"/>
    </source>
</evidence>
<dbReference type="UniPathway" id="UPA00068">
    <property type="reaction ID" value="UER00106"/>
</dbReference>
<dbReference type="GO" id="GO:0005737">
    <property type="term" value="C:cytoplasm"/>
    <property type="evidence" value="ECO:0007669"/>
    <property type="project" value="UniProtKB-SubCell"/>
</dbReference>
<proteinExistence type="inferred from homology"/>
<dbReference type="HAMAP" id="MF_01106">
    <property type="entry name" value="ArgJ"/>
    <property type="match status" value="1"/>
</dbReference>
<feature type="binding site" evidence="8">
    <location>
        <position position="155"/>
    </location>
    <ligand>
        <name>substrate</name>
    </ligand>
</feature>
<sequence length="404" mass="42897">MNSSGIKKISGGINAVKGIKTVGISCGIKTNGKKDLALILSETIATAAGTFTTNRLKAACVTENQKRIKRGLGQVIIANSGNANTSTGKRGLEDTKEVAAFTAENLNIPEELVLTASTGIIGKPLDVGKIKNGIKKLISKINSGDFSGASDAILTTDTFAKESAVEIKIGEGKIRIGGIAKGAGMVAPNMATMLAFIATDAKIRKDLLKKALHEAVTDSFNMITIDGCMSTNDMVLILANGMADCGEFKAKSREFPLFQEGLKLVAKELAKMIVVDGEGATKLIRVKVSKARSKKAAKTCAMAIANSNLVKTAFFGEIMNWGRIVAALGASGIEFSPEKVCIFYDGEKIVENGCAANFNKNKIQKILKKKEIILEVCLNQGKNNTTVLTSDLSYEYVKINALYS</sequence>
<comment type="caution">
    <text evidence="9">The sequence shown here is derived from an EMBL/GenBank/DDBJ whole genome shotgun (WGS) entry which is preliminary data.</text>
</comment>
<evidence type="ECO:0000256" key="8">
    <source>
        <dbReference type="HAMAP-Rule" id="MF_01106"/>
    </source>
</evidence>
<evidence type="ECO:0000256" key="6">
    <source>
        <dbReference type="ARBA" id="ARBA00022813"/>
    </source>
</evidence>
<feature type="binding site" evidence="8">
    <location>
        <position position="400"/>
    </location>
    <ligand>
        <name>substrate</name>
    </ligand>
</feature>
<comment type="catalytic activity">
    <reaction evidence="8">
        <text>L-glutamate + acetyl-CoA = N-acetyl-L-glutamate + CoA + H(+)</text>
        <dbReference type="Rhea" id="RHEA:24292"/>
        <dbReference type="ChEBI" id="CHEBI:15378"/>
        <dbReference type="ChEBI" id="CHEBI:29985"/>
        <dbReference type="ChEBI" id="CHEBI:44337"/>
        <dbReference type="ChEBI" id="CHEBI:57287"/>
        <dbReference type="ChEBI" id="CHEBI:57288"/>
        <dbReference type="EC" id="2.3.1.1"/>
    </reaction>
</comment>
<evidence type="ECO:0000256" key="7">
    <source>
        <dbReference type="ARBA" id="ARBA00023315"/>
    </source>
</evidence>
<dbReference type="NCBIfam" id="NF003802">
    <property type="entry name" value="PRK05388.1"/>
    <property type="match status" value="1"/>
</dbReference>
<dbReference type="CDD" id="cd02152">
    <property type="entry name" value="OAT"/>
    <property type="match status" value="1"/>
</dbReference>
<dbReference type="InterPro" id="IPR002813">
    <property type="entry name" value="Arg_biosynth_ArgJ"/>
</dbReference>
<dbReference type="FunFam" id="3.60.70.12:FF:000001">
    <property type="entry name" value="Arginine biosynthesis bifunctional protein ArgJ, chloroplastic"/>
    <property type="match status" value="1"/>
</dbReference>
<feature type="chain" id="PRO_5023568009" description="Arginine biosynthesis bifunctional protein ArgJ beta chain" evidence="8">
    <location>
        <begin position="192"/>
        <end position="404"/>
    </location>
</feature>
<feature type="site" description="Cleavage; by autolysis" evidence="8">
    <location>
        <begin position="191"/>
        <end position="192"/>
    </location>
</feature>
<evidence type="ECO:0000256" key="1">
    <source>
        <dbReference type="ARBA" id="ARBA00006774"/>
    </source>
</evidence>
<dbReference type="AlphaFoldDB" id="A0A1F7RC66"/>
<comment type="caution">
    <text evidence="8">Lacks conserved residue(s) required for the propagation of feature annotation.</text>
</comment>
<evidence type="ECO:0000256" key="4">
    <source>
        <dbReference type="ARBA" id="ARBA00022605"/>
    </source>
</evidence>
<feature type="binding site" evidence="8">
    <location>
        <position position="181"/>
    </location>
    <ligand>
        <name>substrate</name>
    </ligand>
</feature>
<keyword evidence="8" id="KW-0963">Cytoplasm</keyword>
<evidence type="ECO:0000256" key="3">
    <source>
        <dbReference type="ARBA" id="ARBA00022571"/>
    </source>
</evidence>
<feature type="chain" id="PRO_5023568010" description="Arginine biosynthesis bifunctional protein ArgJ alpha chain" evidence="8">
    <location>
        <begin position="1"/>
        <end position="191"/>
    </location>
</feature>
<keyword evidence="6 8" id="KW-0068">Autocatalytic cleavage</keyword>
<dbReference type="EMBL" id="MGDB01000127">
    <property type="protein sequence ID" value="OGL39136.1"/>
    <property type="molecule type" value="Genomic_DNA"/>
</dbReference>
<keyword evidence="3 8" id="KW-0055">Arginine biosynthesis</keyword>
<feature type="binding site" evidence="8">
    <location>
        <position position="192"/>
    </location>
    <ligand>
        <name>substrate</name>
    </ligand>
</feature>
<dbReference type="EC" id="2.3.1.1" evidence="8"/>
<gene>
    <name evidence="8" type="primary">argJ</name>
    <name evidence="9" type="ORF">A2042_08005</name>
</gene>
<name>A0A1F7RC66_9BACT</name>
<comment type="similarity">
    <text evidence="1 8">Belongs to the ArgJ family.</text>
</comment>
<dbReference type="GO" id="GO:0004358">
    <property type="term" value="F:L-glutamate N-acetyltransferase activity, acting on acetyl-L-ornithine as donor"/>
    <property type="evidence" value="ECO:0007669"/>
    <property type="project" value="UniProtKB-UniRule"/>
</dbReference>
<dbReference type="Proteomes" id="UP000178526">
    <property type="component" value="Unassembled WGS sequence"/>
</dbReference>
<dbReference type="InterPro" id="IPR016117">
    <property type="entry name" value="ArgJ-like_dom_sf"/>
</dbReference>
<keyword evidence="8" id="KW-0511">Multifunctional enzyme</keyword>
<keyword evidence="7 8" id="KW-0012">Acyltransferase</keyword>
<dbReference type="EC" id="2.3.1.35" evidence="8"/>
<comment type="subunit">
    <text evidence="2 8">Heterotetramer of two alpha and two beta chains.</text>
</comment>
<feature type="binding site" evidence="8">
    <location>
        <position position="278"/>
    </location>
    <ligand>
        <name>substrate</name>
    </ligand>
</feature>
<dbReference type="NCBIfam" id="TIGR00120">
    <property type="entry name" value="ArgJ"/>
    <property type="match status" value="1"/>
</dbReference>
<comment type="pathway">
    <text evidence="8">Amino-acid biosynthesis; L-arginine biosynthesis; L-ornithine and N-acetyl-L-glutamate from L-glutamate and N(2)-acetyl-L-ornithine (cyclic): step 1/1.</text>
</comment>
<feature type="active site" description="Nucleophile" evidence="8">
    <location>
        <position position="192"/>
    </location>
</feature>
<dbReference type="PANTHER" id="PTHR23100">
    <property type="entry name" value="ARGININE BIOSYNTHESIS BIFUNCTIONAL PROTEIN ARGJ"/>
    <property type="match status" value="1"/>
</dbReference>
<dbReference type="PANTHER" id="PTHR23100:SF0">
    <property type="entry name" value="ARGININE BIOSYNTHESIS BIFUNCTIONAL PROTEIN ARGJ, MITOCHONDRIAL"/>
    <property type="match status" value="1"/>
</dbReference>
<dbReference type="GO" id="GO:0006592">
    <property type="term" value="P:ornithine biosynthetic process"/>
    <property type="evidence" value="ECO:0007669"/>
    <property type="project" value="TreeGrafter"/>
</dbReference>
<comment type="function">
    <text evidence="8">Catalyzes two activities which are involved in the cyclic version of arginine biosynthesis: the synthesis of N-acetylglutamate from glutamate and acetyl-CoA as the acetyl donor, and of ornithine by transacetylation between N(2)-acetylornithine and glutamate.</text>
</comment>
<accession>A0A1F7RC66</accession>
<keyword evidence="4 8" id="KW-0028">Amino-acid biosynthesis</keyword>
<dbReference type="InterPro" id="IPR042195">
    <property type="entry name" value="ArgJ_beta_C"/>
</dbReference>
<dbReference type="Gene3D" id="3.60.70.12">
    <property type="entry name" value="L-amino peptidase D-ALA esterase/amidase"/>
    <property type="match status" value="1"/>
</dbReference>
<comment type="pathway">
    <text evidence="8">Amino-acid biosynthesis; L-arginine biosynthesis; N(2)-acetyl-L-ornithine from L-glutamate: step 1/4.</text>
</comment>
<organism evidence="9 10">
    <name type="scientific">Candidatus Schekmanbacteria bacterium GWA2_38_11</name>
    <dbReference type="NCBI Taxonomy" id="1817876"/>
    <lineage>
        <taxon>Bacteria</taxon>
        <taxon>Candidatus Schekmaniibacteriota</taxon>
    </lineage>
</organism>
<keyword evidence="5 8" id="KW-0808">Transferase</keyword>
<dbReference type="GO" id="GO:0004042">
    <property type="term" value="F:L-glutamate N-acetyltransferase activity"/>
    <property type="evidence" value="ECO:0007669"/>
    <property type="project" value="UniProtKB-UniRule"/>
</dbReference>
<evidence type="ECO:0000313" key="9">
    <source>
        <dbReference type="EMBL" id="OGL39136.1"/>
    </source>
</evidence>
<evidence type="ECO:0000313" key="10">
    <source>
        <dbReference type="Proteomes" id="UP000178526"/>
    </source>
</evidence>
<dbReference type="Gene3D" id="3.10.20.340">
    <property type="entry name" value="ArgJ beta chain, C-terminal domain"/>
    <property type="match status" value="1"/>
</dbReference>
<feature type="site" description="Involved in the stabilization of negative charge on the oxyanion by the formation of the oxyanion hole" evidence="8">
    <location>
        <position position="118"/>
    </location>
</feature>
<dbReference type="SUPFAM" id="SSF56266">
    <property type="entry name" value="DmpA/ArgJ-like"/>
    <property type="match status" value="1"/>
</dbReference>
<dbReference type="GO" id="GO:0006526">
    <property type="term" value="P:L-arginine biosynthetic process"/>
    <property type="evidence" value="ECO:0007669"/>
    <property type="project" value="UniProtKB-UniRule"/>
</dbReference>
<comment type="catalytic activity">
    <reaction evidence="8">
        <text>N(2)-acetyl-L-ornithine + L-glutamate = N-acetyl-L-glutamate + L-ornithine</text>
        <dbReference type="Rhea" id="RHEA:15349"/>
        <dbReference type="ChEBI" id="CHEBI:29985"/>
        <dbReference type="ChEBI" id="CHEBI:44337"/>
        <dbReference type="ChEBI" id="CHEBI:46911"/>
        <dbReference type="ChEBI" id="CHEBI:57805"/>
        <dbReference type="EC" id="2.3.1.35"/>
    </reaction>
</comment>
<dbReference type="Pfam" id="PF01960">
    <property type="entry name" value="ArgJ"/>
    <property type="match status" value="1"/>
</dbReference>